<dbReference type="SUPFAM" id="SSF57667">
    <property type="entry name" value="beta-beta-alpha zinc fingers"/>
    <property type="match status" value="1"/>
</dbReference>
<feature type="compositionally biased region" description="Low complexity" evidence="2">
    <location>
        <begin position="83"/>
        <end position="93"/>
    </location>
</feature>
<accession>A0ABN7B7R3</accession>
<dbReference type="InterPro" id="IPR013087">
    <property type="entry name" value="Znf_C2H2_type"/>
</dbReference>
<dbReference type="Gene3D" id="3.30.160.60">
    <property type="entry name" value="Classic Zinc Finger"/>
    <property type="match status" value="2"/>
</dbReference>
<dbReference type="InterPro" id="IPR036236">
    <property type="entry name" value="Znf_C2H2_sf"/>
</dbReference>
<sequence length="126" mass="14011">MKYMKQASKIFILFSADRNGKRPCPQCTKVISNKSNLLKHIRIRHSDAYNPACCLLCNKMFKNKYSLRAHLNIYHKEYISPNAPQQAAPGAPASAPPTPEQPSPTGNYPVTPASAAQQHYQSTIPT</sequence>
<keyword evidence="1" id="KW-0479">Metal-binding</keyword>
<organism evidence="4 5">
    <name type="scientific">Nesidiocoris tenuis</name>
    <dbReference type="NCBI Taxonomy" id="355587"/>
    <lineage>
        <taxon>Eukaryota</taxon>
        <taxon>Metazoa</taxon>
        <taxon>Ecdysozoa</taxon>
        <taxon>Arthropoda</taxon>
        <taxon>Hexapoda</taxon>
        <taxon>Insecta</taxon>
        <taxon>Pterygota</taxon>
        <taxon>Neoptera</taxon>
        <taxon>Paraneoptera</taxon>
        <taxon>Hemiptera</taxon>
        <taxon>Heteroptera</taxon>
        <taxon>Panheteroptera</taxon>
        <taxon>Cimicomorpha</taxon>
        <taxon>Miridae</taxon>
        <taxon>Dicyphina</taxon>
        <taxon>Nesidiocoris</taxon>
    </lineage>
</organism>
<name>A0ABN7B7R3_9HEMI</name>
<dbReference type="EMBL" id="AP028918">
    <property type="protein sequence ID" value="BES99674.1"/>
    <property type="molecule type" value="Genomic_DNA"/>
</dbReference>
<evidence type="ECO:0000313" key="5">
    <source>
        <dbReference type="Proteomes" id="UP001307889"/>
    </source>
</evidence>
<proteinExistence type="predicted"/>
<evidence type="ECO:0000256" key="1">
    <source>
        <dbReference type="PROSITE-ProRule" id="PRU00042"/>
    </source>
</evidence>
<protein>
    <submittedName>
        <fullName evidence="4">BTB/POZ domain</fullName>
    </submittedName>
</protein>
<keyword evidence="1" id="KW-0863">Zinc-finger</keyword>
<feature type="domain" description="C2H2-type" evidence="3">
    <location>
        <begin position="22"/>
        <end position="50"/>
    </location>
</feature>
<dbReference type="PROSITE" id="PS50157">
    <property type="entry name" value="ZINC_FINGER_C2H2_2"/>
    <property type="match status" value="1"/>
</dbReference>
<feature type="region of interest" description="Disordered" evidence="2">
    <location>
        <begin position="83"/>
        <end position="126"/>
    </location>
</feature>
<evidence type="ECO:0000256" key="2">
    <source>
        <dbReference type="SAM" id="MobiDB-lite"/>
    </source>
</evidence>
<keyword evidence="5" id="KW-1185">Reference proteome</keyword>
<feature type="compositionally biased region" description="Polar residues" evidence="2">
    <location>
        <begin position="103"/>
        <end position="126"/>
    </location>
</feature>
<evidence type="ECO:0000259" key="3">
    <source>
        <dbReference type="PROSITE" id="PS50157"/>
    </source>
</evidence>
<dbReference type="SMART" id="SM00355">
    <property type="entry name" value="ZnF_C2H2"/>
    <property type="match status" value="2"/>
</dbReference>
<keyword evidence="1" id="KW-0862">Zinc</keyword>
<dbReference type="Pfam" id="PF00096">
    <property type="entry name" value="zf-C2H2"/>
    <property type="match status" value="2"/>
</dbReference>
<evidence type="ECO:0000313" key="4">
    <source>
        <dbReference type="EMBL" id="BES99674.1"/>
    </source>
</evidence>
<dbReference type="Proteomes" id="UP001307889">
    <property type="component" value="Chromosome 10"/>
</dbReference>
<dbReference type="PROSITE" id="PS00028">
    <property type="entry name" value="ZINC_FINGER_C2H2_1"/>
    <property type="match status" value="2"/>
</dbReference>
<reference evidence="4 5" key="1">
    <citation type="submission" date="2023-09" db="EMBL/GenBank/DDBJ databases">
        <title>Nesidiocoris tenuis whole genome shotgun sequence.</title>
        <authorList>
            <person name="Shibata T."/>
            <person name="Shimoda M."/>
            <person name="Kobayashi T."/>
            <person name="Uehara T."/>
        </authorList>
    </citation>
    <scope>NUCLEOTIDE SEQUENCE [LARGE SCALE GENOMIC DNA]</scope>
    <source>
        <strain evidence="4 5">Japan</strain>
    </source>
</reference>
<gene>
    <name evidence="4" type="ORF">NTJ_12491</name>
</gene>